<comment type="caution">
    <text evidence="7">The sequence shown here is derived from an EMBL/GenBank/DDBJ whole genome shotgun (WGS) entry which is preliminary data.</text>
</comment>
<keyword evidence="5 6" id="KW-0472">Membrane</keyword>
<gene>
    <name evidence="7" type="ORF">J5W02_13540</name>
</gene>
<dbReference type="EMBL" id="JAGFNZ010000006">
    <property type="protein sequence ID" value="MBW7573833.1"/>
    <property type="molecule type" value="Genomic_DNA"/>
</dbReference>
<feature type="transmembrane region" description="Helical" evidence="6">
    <location>
        <begin position="79"/>
        <end position="97"/>
    </location>
</feature>
<dbReference type="Proteomes" id="UP000719942">
    <property type="component" value="Unassembled WGS sequence"/>
</dbReference>
<dbReference type="InterPro" id="IPR026046">
    <property type="entry name" value="UBIAD1"/>
</dbReference>
<dbReference type="PANTHER" id="PTHR13929:SF0">
    <property type="entry name" value="UBIA PRENYLTRANSFERASE DOMAIN-CONTAINING PROTEIN 1"/>
    <property type="match status" value="1"/>
</dbReference>
<comment type="subcellular location">
    <subcellularLocation>
        <location evidence="1">Membrane</location>
        <topology evidence="1">Multi-pass membrane protein</topology>
    </subcellularLocation>
</comment>
<feature type="transmembrane region" description="Helical" evidence="6">
    <location>
        <begin position="171"/>
        <end position="192"/>
    </location>
</feature>
<dbReference type="CDD" id="cd13962">
    <property type="entry name" value="PT_UbiA_UBIAD1"/>
    <property type="match status" value="1"/>
</dbReference>
<evidence type="ECO:0000256" key="5">
    <source>
        <dbReference type="ARBA" id="ARBA00023136"/>
    </source>
</evidence>
<keyword evidence="4 6" id="KW-1133">Transmembrane helix</keyword>
<dbReference type="Pfam" id="PF01040">
    <property type="entry name" value="UbiA"/>
    <property type="match status" value="1"/>
</dbReference>
<evidence type="ECO:0000256" key="1">
    <source>
        <dbReference type="ARBA" id="ARBA00004141"/>
    </source>
</evidence>
<keyword evidence="3 6" id="KW-0812">Transmembrane</keyword>
<sequence length="300" mass="33720">MLKRFLNFVELRTKITSVFAFLTALAYLFYRKQPVNWKLTLLFFGAMLLFDLTATAINNYEGAKSAGETLPFRRSTAKAMIYLLFAVSTALGLTLAFLTDAAVLLFGGLCFLFGLLYSWGPLPLSHQPLGELFSGVFYGLFIPFLLLYINMPAGTFFTFAFDFQTIHLDVNLFPVVSLVLLSVLPACATANIMLANNLCDLEKDIQVKRYTLPYYLGKNALPVFAGLYYLSYLSVILMVLLKILPSVCLLTLLTIVPIRNHIDRFRKKQRKEETFVLSVQNYVILVGTNSLLIFVGGFLS</sequence>
<proteinExistence type="predicted"/>
<dbReference type="InterPro" id="IPR000537">
    <property type="entry name" value="UbiA_prenyltransferase"/>
</dbReference>
<reference evidence="7 8" key="1">
    <citation type="submission" date="2021-03" db="EMBL/GenBank/DDBJ databases">
        <title>Caproiciproducens sp. nov. isolated from feces of cow.</title>
        <authorList>
            <person name="Choi J.-Y."/>
        </authorList>
    </citation>
    <scope>NUCLEOTIDE SEQUENCE [LARGE SCALE GENOMIC DNA]</scope>
    <source>
        <strain evidence="7 8">AGMB10547</strain>
    </source>
</reference>
<keyword evidence="2" id="KW-0808">Transferase</keyword>
<evidence type="ECO:0000256" key="6">
    <source>
        <dbReference type="SAM" id="Phobius"/>
    </source>
</evidence>
<feature type="transmembrane region" description="Helical" evidence="6">
    <location>
        <begin position="132"/>
        <end position="151"/>
    </location>
</feature>
<name>A0ABS7DRL6_9FIRM</name>
<feature type="transmembrane region" description="Helical" evidence="6">
    <location>
        <begin position="236"/>
        <end position="258"/>
    </location>
</feature>
<feature type="transmembrane region" description="Helical" evidence="6">
    <location>
        <begin position="12"/>
        <end position="30"/>
    </location>
</feature>
<evidence type="ECO:0000256" key="2">
    <source>
        <dbReference type="ARBA" id="ARBA00022679"/>
    </source>
</evidence>
<evidence type="ECO:0000313" key="8">
    <source>
        <dbReference type="Proteomes" id="UP000719942"/>
    </source>
</evidence>
<feature type="transmembrane region" description="Helical" evidence="6">
    <location>
        <begin position="36"/>
        <end position="58"/>
    </location>
</feature>
<accession>A0ABS7DRL6</accession>
<dbReference type="RefSeq" id="WP_219966242.1">
    <property type="nucleotide sequence ID" value="NZ_JAGFNZ010000006.1"/>
</dbReference>
<dbReference type="PANTHER" id="PTHR13929">
    <property type="entry name" value="1,4-DIHYDROXY-2-NAPHTHOATE OCTAPRENYLTRANSFERASE"/>
    <property type="match status" value="1"/>
</dbReference>
<evidence type="ECO:0000313" key="7">
    <source>
        <dbReference type="EMBL" id="MBW7573833.1"/>
    </source>
</evidence>
<feature type="transmembrane region" description="Helical" evidence="6">
    <location>
        <begin position="103"/>
        <end position="120"/>
    </location>
</feature>
<keyword evidence="8" id="KW-1185">Reference proteome</keyword>
<protein>
    <submittedName>
        <fullName evidence="7">UbiA family prenyltransferase</fullName>
    </submittedName>
</protein>
<feature type="transmembrane region" description="Helical" evidence="6">
    <location>
        <begin position="279"/>
        <end position="299"/>
    </location>
</feature>
<evidence type="ECO:0000256" key="4">
    <source>
        <dbReference type="ARBA" id="ARBA00022989"/>
    </source>
</evidence>
<evidence type="ECO:0000256" key="3">
    <source>
        <dbReference type="ARBA" id="ARBA00022692"/>
    </source>
</evidence>
<organism evidence="7 8">
    <name type="scientific">Caproiciproducens faecalis</name>
    <dbReference type="NCBI Taxonomy" id="2820301"/>
    <lineage>
        <taxon>Bacteria</taxon>
        <taxon>Bacillati</taxon>
        <taxon>Bacillota</taxon>
        <taxon>Clostridia</taxon>
        <taxon>Eubacteriales</taxon>
        <taxon>Acutalibacteraceae</taxon>
        <taxon>Caproiciproducens</taxon>
    </lineage>
</organism>